<dbReference type="InterPro" id="IPR036388">
    <property type="entry name" value="WH-like_DNA-bd_sf"/>
</dbReference>
<dbReference type="CDD" id="cd07377">
    <property type="entry name" value="WHTH_GntR"/>
    <property type="match status" value="1"/>
</dbReference>
<keyword evidence="3" id="KW-0808">Transferase</keyword>
<evidence type="ECO:0000313" key="9">
    <source>
        <dbReference type="EMBL" id="ORE86393.1"/>
    </source>
</evidence>
<dbReference type="PANTHER" id="PTHR46577">
    <property type="entry name" value="HTH-TYPE TRANSCRIPTIONAL REGULATORY PROTEIN GABR"/>
    <property type="match status" value="1"/>
</dbReference>
<evidence type="ECO:0000313" key="10">
    <source>
        <dbReference type="Proteomes" id="UP000192342"/>
    </source>
</evidence>
<keyword evidence="7" id="KW-0804">Transcription</keyword>
<dbReference type="GO" id="GO:0008483">
    <property type="term" value="F:transaminase activity"/>
    <property type="evidence" value="ECO:0007669"/>
    <property type="project" value="UniProtKB-KW"/>
</dbReference>
<evidence type="ECO:0000256" key="3">
    <source>
        <dbReference type="ARBA" id="ARBA00022679"/>
    </source>
</evidence>
<evidence type="ECO:0000259" key="8">
    <source>
        <dbReference type="PROSITE" id="PS50949"/>
    </source>
</evidence>
<keyword evidence="2" id="KW-0032">Aminotransferase</keyword>
<dbReference type="SMART" id="SM00345">
    <property type="entry name" value="HTH_GNTR"/>
    <property type="match status" value="1"/>
</dbReference>
<dbReference type="AlphaFoldDB" id="A0A1Y1SCV9"/>
<proteinExistence type="inferred from homology"/>
<keyword evidence="10" id="KW-1185">Reference proteome</keyword>
<dbReference type="PROSITE" id="PS50949">
    <property type="entry name" value="HTH_GNTR"/>
    <property type="match status" value="1"/>
</dbReference>
<dbReference type="InterPro" id="IPR015424">
    <property type="entry name" value="PyrdxlP-dep_Trfase"/>
</dbReference>
<dbReference type="SUPFAM" id="SSF46785">
    <property type="entry name" value="Winged helix' DNA-binding domain"/>
    <property type="match status" value="1"/>
</dbReference>
<sequence length="474" mass="52073">MKYKEYADDIARLIYGGELAPGQRLPSVRELGAQRGLSPVTVLKAYHRLEARGLIVARPRSGFFVAQRVPAPLPQPQPSRPVARATPVHKGDFIHDILYASKTPEVIPLGSAFPSPTLFPMARLARSMNRAMKRLDPWRAVTDLTPGSARLRQQLALRYQISGIALDAQELIVTDGALEGLNLCLQAVTRPGDSVVIESPTFYAALQTIQRLGLRALEVATDPAGGVDLQALENVLQRQQPAACWLMTNFQNPTGACMSDANKQALVRLLAAHNVPLIEDDVYGEIYFDGHRPRPAKAFDREGGVLHCSSFSKCLAPGYRVGWAAAGRYADVVQQLKLGTTLSTALPPQVALEDYLDEADYDRHLKTFRAALQDGRDALLEAVRDFFPEGTRVTVPQGGYFAWLELPRTVDTLVLHQRALAHNISVAPGAIFCAREDFSHALRLNYGHPEDRRINRALKWLGQQAAELAGTQAA</sequence>
<evidence type="ECO:0000256" key="5">
    <source>
        <dbReference type="ARBA" id="ARBA00023015"/>
    </source>
</evidence>
<dbReference type="InterPro" id="IPR015421">
    <property type="entry name" value="PyrdxlP-dep_Trfase_major"/>
</dbReference>
<name>A0A1Y1SCV9_9GAMM</name>
<dbReference type="Gene3D" id="1.10.10.10">
    <property type="entry name" value="Winged helix-like DNA-binding domain superfamily/Winged helix DNA-binding domain"/>
    <property type="match status" value="1"/>
</dbReference>
<dbReference type="Pfam" id="PF00392">
    <property type="entry name" value="GntR"/>
    <property type="match status" value="1"/>
</dbReference>
<dbReference type="Pfam" id="PF00155">
    <property type="entry name" value="Aminotran_1_2"/>
    <property type="match status" value="1"/>
</dbReference>
<keyword evidence="4" id="KW-0663">Pyridoxal phosphate</keyword>
<dbReference type="SUPFAM" id="SSF53383">
    <property type="entry name" value="PLP-dependent transferases"/>
    <property type="match status" value="1"/>
</dbReference>
<dbReference type="InterPro" id="IPR000524">
    <property type="entry name" value="Tscrpt_reg_HTH_GntR"/>
</dbReference>
<feature type="domain" description="HTH gntR-type" evidence="8">
    <location>
        <begin position="1"/>
        <end position="68"/>
    </location>
</feature>
<evidence type="ECO:0000256" key="7">
    <source>
        <dbReference type="ARBA" id="ARBA00023163"/>
    </source>
</evidence>
<dbReference type="RefSeq" id="WP_206044932.1">
    <property type="nucleotide sequence ID" value="NZ_AQQV01000003.1"/>
</dbReference>
<dbReference type="EMBL" id="AQQV01000003">
    <property type="protein sequence ID" value="ORE86393.1"/>
    <property type="molecule type" value="Genomic_DNA"/>
</dbReference>
<keyword evidence="6" id="KW-0238">DNA-binding</keyword>
<evidence type="ECO:0000256" key="4">
    <source>
        <dbReference type="ARBA" id="ARBA00022898"/>
    </source>
</evidence>
<evidence type="ECO:0000256" key="1">
    <source>
        <dbReference type="ARBA" id="ARBA00005384"/>
    </source>
</evidence>
<dbReference type="GO" id="GO:0030170">
    <property type="term" value="F:pyridoxal phosphate binding"/>
    <property type="evidence" value="ECO:0007669"/>
    <property type="project" value="InterPro"/>
</dbReference>
<accession>A0A1Y1SCV9</accession>
<dbReference type="GO" id="GO:0003677">
    <property type="term" value="F:DNA binding"/>
    <property type="evidence" value="ECO:0007669"/>
    <property type="project" value="UniProtKB-KW"/>
</dbReference>
<comment type="similarity">
    <text evidence="1">In the C-terminal section; belongs to the class-I pyridoxal-phosphate-dependent aminotransferase family.</text>
</comment>
<dbReference type="Gene3D" id="3.40.640.10">
    <property type="entry name" value="Type I PLP-dependent aspartate aminotransferase-like (Major domain)"/>
    <property type="match status" value="1"/>
</dbReference>
<protein>
    <submittedName>
        <fullName evidence="9">DeoR family transcriptional regulator</fullName>
    </submittedName>
</protein>
<dbReference type="InterPro" id="IPR051446">
    <property type="entry name" value="HTH_trans_reg/aminotransferase"/>
</dbReference>
<comment type="caution">
    <text evidence="9">The sequence shown here is derived from an EMBL/GenBank/DDBJ whole genome shotgun (WGS) entry which is preliminary data.</text>
</comment>
<dbReference type="STRING" id="1317117.ATO7_13888"/>
<dbReference type="GO" id="GO:0003700">
    <property type="term" value="F:DNA-binding transcription factor activity"/>
    <property type="evidence" value="ECO:0007669"/>
    <property type="project" value="InterPro"/>
</dbReference>
<organism evidence="9 10">
    <name type="scientific">Oceanococcus atlanticus</name>
    <dbReference type="NCBI Taxonomy" id="1317117"/>
    <lineage>
        <taxon>Bacteria</taxon>
        <taxon>Pseudomonadati</taxon>
        <taxon>Pseudomonadota</taxon>
        <taxon>Gammaproteobacteria</taxon>
        <taxon>Chromatiales</taxon>
        <taxon>Oceanococcaceae</taxon>
        <taxon>Oceanococcus</taxon>
    </lineage>
</organism>
<dbReference type="FunFam" id="3.40.640.10:FF:000023">
    <property type="entry name" value="Transcriptional regulator, GntR family"/>
    <property type="match status" value="1"/>
</dbReference>
<dbReference type="InterPro" id="IPR036390">
    <property type="entry name" value="WH_DNA-bd_sf"/>
</dbReference>
<dbReference type="InterPro" id="IPR015422">
    <property type="entry name" value="PyrdxlP-dep_Trfase_small"/>
</dbReference>
<gene>
    <name evidence="9" type="ORF">ATO7_13888</name>
</gene>
<evidence type="ECO:0000256" key="2">
    <source>
        <dbReference type="ARBA" id="ARBA00022576"/>
    </source>
</evidence>
<dbReference type="CDD" id="cd00609">
    <property type="entry name" value="AAT_like"/>
    <property type="match status" value="1"/>
</dbReference>
<dbReference type="Gene3D" id="3.90.1150.10">
    <property type="entry name" value="Aspartate Aminotransferase, domain 1"/>
    <property type="match status" value="1"/>
</dbReference>
<dbReference type="Proteomes" id="UP000192342">
    <property type="component" value="Unassembled WGS sequence"/>
</dbReference>
<reference evidence="9 10" key="1">
    <citation type="submission" date="2013-04" db="EMBL/GenBank/DDBJ databases">
        <title>Oceanococcus atlanticus 22II-S10r2 Genome Sequencing.</title>
        <authorList>
            <person name="Lai Q."/>
            <person name="Li G."/>
            <person name="Shao Z."/>
        </authorList>
    </citation>
    <scope>NUCLEOTIDE SEQUENCE [LARGE SCALE GENOMIC DNA]</scope>
    <source>
        <strain evidence="9 10">22II-S10r2</strain>
    </source>
</reference>
<dbReference type="InterPro" id="IPR004839">
    <property type="entry name" value="Aminotransferase_I/II_large"/>
</dbReference>
<keyword evidence="5" id="KW-0805">Transcription regulation</keyword>
<dbReference type="PANTHER" id="PTHR46577:SF2">
    <property type="entry name" value="TRANSCRIPTIONAL REGULATORY PROTEIN"/>
    <property type="match status" value="1"/>
</dbReference>
<evidence type="ECO:0000256" key="6">
    <source>
        <dbReference type="ARBA" id="ARBA00023125"/>
    </source>
</evidence>